<dbReference type="Proteomes" id="UP000277580">
    <property type="component" value="Unassembled WGS sequence"/>
</dbReference>
<dbReference type="InParanoid" id="A0A3N4KX44"/>
<feature type="signal peptide" evidence="2">
    <location>
        <begin position="1"/>
        <end position="22"/>
    </location>
</feature>
<protein>
    <recommendedName>
        <fullName evidence="5">Extracellular membrane protein CFEM domain-containing protein</fullName>
    </recommendedName>
</protein>
<feature type="compositionally biased region" description="Gly residues" evidence="1">
    <location>
        <begin position="112"/>
        <end position="121"/>
    </location>
</feature>
<sequence length="193" mass="18763">MHYPSVTFILPVALSLVGSVAAFAMPSPQDFSSSSCNQCLALASTADTCGWSITSTDVPTISQTTCMCGLDSFIENYKDCMSCMVTTGVMNASDAATYSTAVVDGCSTLTGGGTSTSGSGSGTSTRTSTGSSSSSTSSSSGGSTSTDTGTSSGSSNSNGNDVLDQSGAGALSAGSGQFVLGAVAAVGVALYAL</sequence>
<evidence type="ECO:0000256" key="2">
    <source>
        <dbReference type="SAM" id="SignalP"/>
    </source>
</evidence>
<evidence type="ECO:0000313" key="3">
    <source>
        <dbReference type="EMBL" id="RPB15104.1"/>
    </source>
</evidence>
<dbReference type="EMBL" id="ML119115">
    <property type="protein sequence ID" value="RPB15104.1"/>
    <property type="molecule type" value="Genomic_DNA"/>
</dbReference>
<keyword evidence="2" id="KW-0732">Signal</keyword>
<evidence type="ECO:0000313" key="4">
    <source>
        <dbReference type="Proteomes" id="UP000277580"/>
    </source>
</evidence>
<feature type="compositionally biased region" description="Low complexity" evidence="1">
    <location>
        <begin position="122"/>
        <end position="161"/>
    </location>
</feature>
<evidence type="ECO:0000256" key="1">
    <source>
        <dbReference type="SAM" id="MobiDB-lite"/>
    </source>
</evidence>
<dbReference type="AlphaFoldDB" id="A0A3N4KX44"/>
<reference evidence="3 4" key="1">
    <citation type="journal article" date="2018" name="Nat. Ecol. Evol.">
        <title>Pezizomycetes genomes reveal the molecular basis of ectomycorrhizal truffle lifestyle.</title>
        <authorList>
            <person name="Murat C."/>
            <person name="Payen T."/>
            <person name="Noel B."/>
            <person name="Kuo A."/>
            <person name="Morin E."/>
            <person name="Chen J."/>
            <person name="Kohler A."/>
            <person name="Krizsan K."/>
            <person name="Balestrini R."/>
            <person name="Da Silva C."/>
            <person name="Montanini B."/>
            <person name="Hainaut M."/>
            <person name="Levati E."/>
            <person name="Barry K.W."/>
            <person name="Belfiori B."/>
            <person name="Cichocki N."/>
            <person name="Clum A."/>
            <person name="Dockter R.B."/>
            <person name="Fauchery L."/>
            <person name="Guy J."/>
            <person name="Iotti M."/>
            <person name="Le Tacon F."/>
            <person name="Lindquist E.A."/>
            <person name="Lipzen A."/>
            <person name="Malagnac F."/>
            <person name="Mello A."/>
            <person name="Molinier V."/>
            <person name="Miyauchi S."/>
            <person name="Poulain J."/>
            <person name="Riccioni C."/>
            <person name="Rubini A."/>
            <person name="Sitrit Y."/>
            <person name="Splivallo R."/>
            <person name="Traeger S."/>
            <person name="Wang M."/>
            <person name="Zifcakova L."/>
            <person name="Wipf D."/>
            <person name="Zambonelli A."/>
            <person name="Paolocci F."/>
            <person name="Nowrousian M."/>
            <person name="Ottonello S."/>
            <person name="Baldrian P."/>
            <person name="Spatafora J.W."/>
            <person name="Henrissat B."/>
            <person name="Nagy L.G."/>
            <person name="Aury J.M."/>
            <person name="Wincker P."/>
            <person name="Grigoriev I.V."/>
            <person name="Bonfante P."/>
            <person name="Martin F.M."/>
        </authorList>
    </citation>
    <scope>NUCLEOTIDE SEQUENCE [LARGE SCALE GENOMIC DNA]</scope>
    <source>
        <strain evidence="3 4">CCBAS932</strain>
    </source>
</reference>
<dbReference type="OrthoDB" id="5417365at2759"/>
<keyword evidence="4" id="KW-1185">Reference proteome</keyword>
<name>A0A3N4KX44_9PEZI</name>
<evidence type="ECO:0008006" key="5">
    <source>
        <dbReference type="Google" id="ProtNLM"/>
    </source>
</evidence>
<feature type="chain" id="PRO_5018242383" description="Extracellular membrane protein CFEM domain-containing protein" evidence="2">
    <location>
        <begin position="23"/>
        <end position="193"/>
    </location>
</feature>
<accession>A0A3N4KX44</accession>
<feature type="region of interest" description="Disordered" evidence="1">
    <location>
        <begin position="112"/>
        <end position="161"/>
    </location>
</feature>
<organism evidence="3 4">
    <name type="scientific">Morchella conica CCBAS932</name>
    <dbReference type="NCBI Taxonomy" id="1392247"/>
    <lineage>
        <taxon>Eukaryota</taxon>
        <taxon>Fungi</taxon>
        <taxon>Dikarya</taxon>
        <taxon>Ascomycota</taxon>
        <taxon>Pezizomycotina</taxon>
        <taxon>Pezizomycetes</taxon>
        <taxon>Pezizales</taxon>
        <taxon>Morchellaceae</taxon>
        <taxon>Morchella</taxon>
    </lineage>
</organism>
<proteinExistence type="predicted"/>
<gene>
    <name evidence="3" type="ORF">P167DRAFT_563424</name>
</gene>